<dbReference type="Proteomes" id="UP000266861">
    <property type="component" value="Unassembled WGS sequence"/>
</dbReference>
<organism evidence="1 2">
    <name type="scientific">Diversispora epigaea</name>
    <dbReference type="NCBI Taxonomy" id="1348612"/>
    <lineage>
        <taxon>Eukaryota</taxon>
        <taxon>Fungi</taxon>
        <taxon>Fungi incertae sedis</taxon>
        <taxon>Mucoromycota</taxon>
        <taxon>Glomeromycotina</taxon>
        <taxon>Glomeromycetes</taxon>
        <taxon>Diversisporales</taxon>
        <taxon>Diversisporaceae</taxon>
        <taxon>Diversispora</taxon>
    </lineage>
</organism>
<dbReference type="AlphaFoldDB" id="A0A397IVD2"/>
<gene>
    <name evidence="1" type="ORF">Glove_196g10</name>
</gene>
<evidence type="ECO:0000313" key="2">
    <source>
        <dbReference type="Proteomes" id="UP000266861"/>
    </source>
</evidence>
<evidence type="ECO:0000313" key="1">
    <source>
        <dbReference type="EMBL" id="RHZ76570.1"/>
    </source>
</evidence>
<comment type="caution">
    <text evidence="1">The sequence shown here is derived from an EMBL/GenBank/DDBJ whole genome shotgun (WGS) entry which is preliminary data.</text>
</comment>
<reference evidence="1 2" key="1">
    <citation type="submission" date="2018-08" db="EMBL/GenBank/DDBJ databases">
        <title>Genome and evolution of the arbuscular mycorrhizal fungus Diversispora epigaea (formerly Glomus versiforme) and its bacterial endosymbionts.</title>
        <authorList>
            <person name="Sun X."/>
            <person name="Fei Z."/>
            <person name="Harrison M."/>
        </authorList>
    </citation>
    <scope>NUCLEOTIDE SEQUENCE [LARGE SCALE GENOMIC DNA]</scope>
    <source>
        <strain evidence="1 2">IT104</strain>
    </source>
</reference>
<keyword evidence="2" id="KW-1185">Reference proteome</keyword>
<sequence>MSSQASTPSSSSITEKISSRTIGLIKYLGRKDLKLDDDIKILRKEKVAGRNFLKKSLSVME</sequence>
<name>A0A397IVD2_9GLOM</name>
<dbReference type="EMBL" id="PQFF01000184">
    <property type="protein sequence ID" value="RHZ76570.1"/>
    <property type="molecule type" value="Genomic_DNA"/>
</dbReference>
<accession>A0A397IVD2</accession>
<protein>
    <submittedName>
        <fullName evidence="1">Uncharacterized protein</fullName>
    </submittedName>
</protein>
<proteinExistence type="predicted"/>